<organism evidence="2 3">
    <name type="scientific">Tangfeifania diversioriginum</name>
    <dbReference type="NCBI Taxonomy" id="1168035"/>
    <lineage>
        <taxon>Bacteria</taxon>
        <taxon>Pseudomonadati</taxon>
        <taxon>Bacteroidota</taxon>
        <taxon>Bacteroidia</taxon>
        <taxon>Marinilabiliales</taxon>
        <taxon>Prolixibacteraceae</taxon>
        <taxon>Tangfeifania</taxon>
    </lineage>
</organism>
<reference evidence="2 3" key="1">
    <citation type="submission" date="2016-11" db="EMBL/GenBank/DDBJ databases">
        <authorList>
            <person name="Jaros S."/>
            <person name="Januszkiewicz K."/>
            <person name="Wedrychowicz H."/>
        </authorList>
    </citation>
    <scope>NUCLEOTIDE SEQUENCE [LARGE SCALE GENOMIC DNA]</scope>
    <source>
        <strain evidence="2 3">DSM 27063</strain>
    </source>
</reference>
<evidence type="ECO:0000259" key="1">
    <source>
        <dbReference type="Pfam" id="PF04230"/>
    </source>
</evidence>
<keyword evidence="3" id="KW-1185">Reference proteome</keyword>
<gene>
    <name evidence="2" type="ORF">SAMN05444280_14420</name>
</gene>
<dbReference type="GO" id="GO:0016740">
    <property type="term" value="F:transferase activity"/>
    <property type="evidence" value="ECO:0007669"/>
    <property type="project" value="UniProtKB-KW"/>
</dbReference>
<evidence type="ECO:0000313" key="2">
    <source>
        <dbReference type="EMBL" id="SHJ97335.1"/>
    </source>
</evidence>
<keyword evidence="2" id="KW-0808">Transferase</keyword>
<dbReference type="OrthoDB" id="9799278at2"/>
<dbReference type="InterPro" id="IPR007345">
    <property type="entry name" value="Polysacch_pyruvyl_Trfase"/>
</dbReference>
<dbReference type="STRING" id="1168035.SAMN05444280_14420"/>
<dbReference type="AlphaFoldDB" id="A0A1M6NNS1"/>
<dbReference type="Pfam" id="PF04230">
    <property type="entry name" value="PS_pyruv_trans"/>
    <property type="match status" value="1"/>
</dbReference>
<evidence type="ECO:0000313" key="3">
    <source>
        <dbReference type="Proteomes" id="UP000184050"/>
    </source>
</evidence>
<name>A0A1M6NNS1_9BACT</name>
<feature type="domain" description="Polysaccharide pyruvyl transferase" evidence="1">
    <location>
        <begin position="13"/>
        <end position="304"/>
    </location>
</feature>
<dbReference type="Proteomes" id="UP000184050">
    <property type="component" value="Unassembled WGS sequence"/>
</dbReference>
<dbReference type="EMBL" id="FQZE01000044">
    <property type="protein sequence ID" value="SHJ97335.1"/>
    <property type="molecule type" value="Genomic_DNA"/>
</dbReference>
<sequence>MRVGILTFHFGYNYGAVMQAYALQQYLSNYGYSVKIINYTPPNIKYRPYITQLISRKISVTKVRKIIKKIKYAPRQKDAFELFKGKCFNLSEVISYVELSKITTEYDAIIVGSDQIWNPSQHKLASYFLAHLNNYKGKRISYAPCCAFNKVEDINKLKLQNALNNFDAISVRNKETERFVFELIGKTPSIVVDPTLLWDFKELIEKEPIISGKYILTYILGSEITGGHKKVIDELRKKYAGIKIISVILTENNPQLFNWSDEVFWYASPIEWLNLFYYSTFVYTDSFHGVLFAIKFQKPFLAYYTEMARASRFIDLVNRFDVLQDFIVDSYDEITTKNSFQKEIDFNVLKEKLRKEVEKSNNFLHESLSI</sequence>
<protein>
    <submittedName>
        <fullName evidence="2">Polysaccharide pyruvyl transferase</fullName>
    </submittedName>
</protein>
<dbReference type="RefSeq" id="WP_073173617.1">
    <property type="nucleotide sequence ID" value="NZ_FQZE01000044.1"/>
</dbReference>
<proteinExistence type="predicted"/>
<accession>A0A1M6NNS1</accession>